<sequence length="248" mass="27969">MELIKRTLRVLESLSHAENGLSVSEVAKDIDISSSSAHRILKCLTEQSYAYQEKDTKRYFIGYKVLTLCQNITQENSLIQISKPYIRELRDELNKTIALCVRKNDTIICIDYADAGDASMYYVRTGFSMPIHSTSAGKILCSYLDRDKVFDLLKNTNSTQNTPFTITNAKDWIKDLDEIQKQGYAICDEELQIGIQGIAVPIFDSQKKAVASISFTSLKSENSINSKNIDILKLYAEKISQILGNNID</sequence>
<evidence type="ECO:0000313" key="7">
    <source>
        <dbReference type="Proteomes" id="UP000184032"/>
    </source>
</evidence>
<feature type="domain" description="IclR-ED" evidence="5">
    <location>
        <begin position="64"/>
        <end position="245"/>
    </location>
</feature>
<dbReference type="PANTHER" id="PTHR30136:SF24">
    <property type="entry name" value="HTH-TYPE TRANSCRIPTIONAL REPRESSOR ALLR"/>
    <property type="match status" value="1"/>
</dbReference>
<dbReference type="SUPFAM" id="SSF46785">
    <property type="entry name" value="Winged helix' DNA-binding domain"/>
    <property type="match status" value="1"/>
</dbReference>
<dbReference type="CDD" id="cd00090">
    <property type="entry name" value="HTH_ARSR"/>
    <property type="match status" value="1"/>
</dbReference>
<name>A0A1M5TPS7_9FIRM</name>
<keyword evidence="1" id="KW-0805">Transcription regulation</keyword>
<proteinExistence type="predicted"/>
<dbReference type="InterPro" id="IPR005471">
    <property type="entry name" value="Tscrpt_reg_IclR_N"/>
</dbReference>
<organism evidence="6 7">
    <name type="scientific">Anaerosphaera aminiphila DSM 21120</name>
    <dbReference type="NCBI Taxonomy" id="1120995"/>
    <lineage>
        <taxon>Bacteria</taxon>
        <taxon>Bacillati</taxon>
        <taxon>Bacillota</taxon>
        <taxon>Tissierellia</taxon>
        <taxon>Tissierellales</taxon>
        <taxon>Peptoniphilaceae</taxon>
        <taxon>Anaerosphaera</taxon>
    </lineage>
</organism>
<evidence type="ECO:0000256" key="2">
    <source>
        <dbReference type="ARBA" id="ARBA00023125"/>
    </source>
</evidence>
<dbReference type="InterPro" id="IPR050707">
    <property type="entry name" value="HTH_MetabolicPath_Reg"/>
</dbReference>
<evidence type="ECO:0000313" key="6">
    <source>
        <dbReference type="EMBL" id="SHH52691.1"/>
    </source>
</evidence>
<dbReference type="SUPFAM" id="SSF55781">
    <property type="entry name" value="GAF domain-like"/>
    <property type="match status" value="1"/>
</dbReference>
<keyword evidence="2" id="KW-0238">DNA-binding</keyword>
<feature type="domain" description="HTH iclR-type" evidence="4">
    <location>
        <begin position="1"/>
        <end position="63"/>
    </location>
</feature>
<dbReference type="InterPro" id="IPR014757">
    <property type="entry name" value="Tscrpt_reg_IclR_C"/>
</dbReference>
<accession>A0A1M5TPS7</accession>
<evidence type="ECO:0000256" key="1">
    <source>
        <dbReference type="ARBA" id="ARBA00023015"/>
    </source>
</evidence>
<dbReference type="PROSITE" id="PS51078">
    <property type="entry name" value="ICLR_ED"/>
    <property type="match status" value="1"/>
</dbReference>
<evidence type="ECO:0000256" key="3">
    <source>
        <dbReference type="ARBA" id="ARBA00023163"/>
    </source>
</evidence>
<dbReference type="Pfam" id="PF09339">
    <property type="entry name" value="HTH_IclR"/>
    <property type="match status" value="1"/>
</dbReference>
<evidence type="ECO:0000259" key="5">
    <source>
        <dbReference type="PROSITE" id="PS51078"/>
    </source>
</evidence>
<dbReference type="InterPro" id="IPR036388">
    <property type="entry name" value="WH-like_DNA-bd_sf"/>
</dbReference>
<evidence type="ECO:0000259" key="4">
    <source>
        <dbReference type="PROSITE" id="PS51077"/>
    </source>
</evidence>
<dbReference type="Gene3D" id="1.10.10.10">
    <property type="entry name" value="Winged helix-like DNA-binding domain superfamily/Winged helix DNA-binding domain"/>
    <property type="match status" value="1"/>
</dbReference>
<dbReference type="Gene3D" id="3.30.450.40">
    <property type="match status" value="1"/>
</dbReference>
<dbReference type="GO" id="GO:0003700">
    <property type="term" value="F:DNA-binding transcription factor activity"/>
    <property type="evidence" value="ECO:0007669"/>
    <property type="project" value="TreeGrafter"/>
</dbReference>
<dbReference type="Pfam" id="PF01614">
    <property type="entry name" value="IclR_C"/>
    <property type="match status" value="1"/>
</dbReference>
<dbReference type="InterPro" id="IPR036390">
    <property type="entry name" value="WH_DNA-bd_sf"/>
</dbReference>
<dbReference type="Proteomes" id="UP000184032">
    <property type="component" value="Unassembled WGS sequence"/>
</dbReference>
<dbReference type="OrthoDB" id="9791752at2"/>
<dbReference type="GO" id="GO:0003677">
    <property type="term" value="F:DNA binding"/>
    <property type="evidence" value="ECO:0007669"/>
    <property type="project" value="UniProtKB-KW"/>
</dbReference>
<dbReference type="RefSeq" id="WP_073185112.1">
    <property type="nucleotide sequence ID" value="NZ_FQXI01000012.1"/>
</dbReference>
<reference evidence="6 7" key="1">
    <citation type="submission" date="2016-11" db="EMBL/GenBank/DDBJ databases">
        <authorList>
            <person name="Jaros S."/>
            <person name="Januszkiewicz K."/>
            <person name="Wedrychowicz H."/>
        </authorList>
    </citation>
    <scope>NUCLEOTIDE SEQUENCE [LARGE SCALE GENOMIC DNA]</scope>
    <source>
        <strain evidence="6 7">DSM 21120</strain>
    </source>
</reference>
<dbReference type="STRING" id="1120995.SAMN02745245_01520"/>
<gene>
    <name evidence="6" type="ORF">SAMN02745245_01520</name>
</gene>
<dbReference type="InterPro" id="IPR011991">
    <property type="entry name" value="ArsR-like_HTH"/>
</dbReference>
<dbReference type="PROSITE" id="PS51077">
    <property type="entry name" value="HTH_ICLR"/>
    <property type="match status" value="1"/>
</dbReference>
<dbReference type="EMBL" id="FQXI01000012">
    <property type="protein sequence ID" value="SHH52691.1"/>
    <property type="molecule type" value="Genomic_DNA"/>
</dbReference>
<keyword evidence="7" id="KW-1185">Reference proteome</keyword>
<dbReference type="InterPro" id="IPR029016">
    <property type="entry name" value="GAF-like_dom_sf"/>
</dbReference>
<protein>
    <submittedName>
        <fullName evidence="6">Transcriptional regulator, IclR family</fullName>
    </submittedName>
</protein>
<dbReference type="SMART" id="SM00346">
    <property type="entry name" value="HTH_ICLR"/>
    <property type="match status" value="1"/>
</dbReference>
<dbReference type="PANTHER" id="PTHR30136">
    <property type="entry name" value="HELIX-TURN-HELIX TRANSCRIPTIONAL REGULATOR, ICLR FAMILY"/>
    <property type="match status" value="1"/>
</dbReference>
<dbReference type="GO" id="GO:0045892">
    <property type="term" value="P:negative regulation of DNA-templated transcription"/>
    <property type="evidence" value="ECO:0007669"/>
    <property type="project" value="TreeGrafter"/>
</dbReference>
<keyword evidence="3" id="KW-0804">Transcription</keyword>
<dbReference type="AlphaFoldDB" id="A0A1M5TPS7"/>